<dbReference type="PROSITE" id="PS51186">
    <property type="entry name" value="GNAT"/>
    <property type="match status" value="1"/>
</dbReference>
<dbReference type="InterPro" id="IPR050832">
    <property type="entry name" value="Bact_Acetyltransf"/>
</dbReference>
<dbReference type="OrthoDB" id="2135706at2"/>
<sequence>MPGIRIRKAEITDAPRLADIAYRAWEKGILPILADRPGMREAERRRLSHAVGHGWRSTIVADVDGVVVGWCSRAPGRSYIPYLFVVPELQGHGIGSALLDRMETLLELHGAERVHLETPADHVRAVRFYERQGYRILALRPDGRDGHDPFVSVHLEKRLKPYDGDIGEE</sequence>
<evidence type="ECO:0000313" key="5">
    <source>
        <dbReference type="Proteomes" id="UP000194474"/>
    </source>
</evidence>
<dbReference type="CDD" id="cd04301">
    <property type="entry name" value="NAT_SF"/>
    <property type="match status" value="1"/>
</dbReference>
<dbReference type="Gene3D" id="3.40.630.30">
    <property type="match status" value="1"/>
</dbReference>
<dbReference type="RefSeq" id="WP_086469451.1">
    <property type="nucleotide sequence ID" value="NZ_FXWK01000001.1"/>
</dbReference>
<evidence type="ECO:0000256" key="2">
    <source>
        <dbReference type="ARBA" id="ARBA00023315"/>
    </source>
</evidence>
<reference evidence="5" key="1">
    <citation type="submission" date="2017-04" db="EMBL/GenBank/DDBJ databases">
        <authorList>
            <person name="Varghese N."/>
            <person name="Submissions S."/>
        </authorList>
    </citation>
    <scope>NUCLEOTIDE SEQUENCE [LARGE SCALE GENOMIC DNA]</scope>
</reference>
<dbReference type="SUPFAM" id="SSF55729">
    <property type="entry name" value="Acyl-CoA N-acyltransferases (Nat)"/>
    <property type="match status" value="1"/>
</dbReference>
<evidence type="ECO:0000259" key="3">
    <source>
        <dbReference type="PROSITE" id="PS51186"/>
    </source>
</evidence>
<evidence type="ECO:0000313" key="4">
    <source>
        <dbReference type="EMBL" id="SMQ64867.1"/>
    </source>
</evidence>
<feature type="domain" description="N-acetyltransferase" evidence="3">
    <location>
        <begin position="4"/>
        <end position="160"/>
    </location>
</feature>
<name>A0A1Y6EQM1_9HYPH</name>
<dbReference type="Proteomes" id="UP000194474">
    <property type="component" value="Unassembled WGS sequence"/>
</dbReference>
<organism evidence="4 5">
    <name type="scientific">Devosia lucknowensis</name>
    <dbReference type="NCBI Taxonomy" id="1096929"/>
    <lineage>
        <taxon>Bacteria</taxon>
        <taxon>Pseudomonadati</taxon>
        <taxon>Pseudomonadota</taxon>
        <taxon>Alphaproteobacteria</taxon>
        <taxon>Hyphomicrobiales</taxon>
        <taxon>Devosiaceae</taxon>
        <taxon>Devosia</taxon>
    </lineage>
</organism>
<keyword evidence="2" id="KW-0012">Acyltransferase</keyword>
<keyword evidence="1 4" id="KW-0808">Transferase</keyword>
<dbReference type="EMBL" id="FXWK01000001">
    <property type="protein sequence ID" value="SMQ64867.1"/>
    <property type="molecule type" value="Genomic_DNA"/>
</dbReference>
<accession>A0A1Y6EQM1</accession>
<dbReference type="PANTHER" id="PTHR43877">
    <property type="entry name" value="AMINOALKYLPHOSPHONATE N-ACETYLTRANSFERASE-RELATED-RELATED"/>
    <property type="match status" value="1"/>
</dbReference>
<keyword evidence="5" id="KW-1185">Reference proteome</keyword>
<dbReference type="Pfam" id="PF00583">
    <property type="entry name" value="Acetyltransf_1"/>
    <property type="match status" value="1"/>
</dbReference>
<dbReference type="InterPro" id="IPR016181">
    <property type="entry name" value="Acyl_CoA_acyltransferase"/>
</dbReference>
<evidence type="ECO:0000256" key="1">
    <source>
        <dbReference type="ARBA" id="ARBA00022679"/>
    </source>
</evidence>
<protein>
    <submittedName>
        <fullName evidence="4">Acetyltransferase (GNAT) family protein</fullName>
    </submittedName>
</protein>
<dbReference type="AlphaFoldDB" id="A0A1Y6EQM1"/>
<dbReference type="InterPro" id="IPR000182">
    <property type="entry name" value="GNAT_dom"/>
</dbReference>
<proteinExistence type="predicted"/>
<dbReference type="GO" id="GO:0016747">
    <property type="term" value="F:acyltransferase activity, transferring groups other than amino-acyl groups"/>
    <property type="evidence" value="ECO:0007669"/>
    <property type="project" value="InterPro"/>
</dbReference>
<dbReference type="PANTHER" id="PTHR43877:SF6">
    <property type="entry name" value="GCN5-RELATED N-ACETYLTRANSFERASE"/>
    <property type="match status" value="1"/>
</dbReference>
<gene>
    <name evidence="4" type="ORF">SAMN06295905_1080</name>
</gene>